<dbReference type="AlphaFoldDB" id="A0A327VY96"/>
<dbReference type="RefSeq" id="WP_111593320.1">
    <property type="nucleotide sequence ID" value="NZ_QLMA01000005.1"/>
</dbReference>
<dbReference type="InterPro" id="IPR010262">
    <property type="entry name" value="Arylsulfotransferase_bact"/>
</dbReference>
<reference evidence="1 2" key="1">
    <citation type="submission" date="2018-06" db="EMBL/GenBank/DDBJ databases">
        <title>Genomic Encyclopedia of Archaeal and Bacterial Type Strains, Phase II (KMG-II): from individual species to whole genera.</title>
        <authorList>
            <person name="Goeker M."/>
        </authorList>
    </citation>
    <scope>NUCLEOTIDE SEQUENCE [LARGE SCALE GENOMIC DNA]</scope>
    <source>
        <strain evidence="1 2">DSM 29821</strain>
    </source>
</reference>
<dbReference type="EMBL" id="QLMA01000005">
    <property type="protein sequence ID" value="RAJ80323.1"/>
    <property type="molecule type" value="Genomic_DNA"/>
</dbReference>
<dbReference type="InterPro" id="IPR008963">
    <property type="entry name" value="Purple_acid_Pase-like_N"/>
</dbReference>
<dbReference type="Pfam" id="PF05935">
    <property type="entry name" value="Arylsulfotrans"/>
    <property type="match status" value="1"/>
</dbReference>
<dbReference type="GO" id="GO:0046872">
    <property type="term" value="F:metal ion binding"/>
    <property type="evidence" value="ECO:0007669"/>
    <property type="project" value="InterPro"/>
</dbReference>
<name>A0A327VY96_9BACT</name>
<evidence type="ECO:0000313" key="1">
    <source>
        <dbReference type="EMBL" id="RAJ80323.1"/>
    </source>
</evidence>
<dbReference type="SUPFAM" id="SSF49363">
    <property type="entry name" value="Purple acid phosphatase, N-terminal domain"/>
    <property type="match status" value="1"/>
</dbReference>
<organism evidence="1 2">
    <name type="scientific">Chitinophaga dinghuensis</name>
    <dbReference type="NCBI Taxonomy" id="1539050"/>
    <lineage>
        <taxon>Bacteria</taxon>
        <taxon>Pseudomonadati</taxon>
        <taxon>Bacteroidota</taxon>
        <taxon>Chitinophagia</taxon>
        <taxon>Chitinophagales</taxon>
        <taxon>Chitinophagaceae</taxon>
        <taxon>Chitinophaga</taxon>
    </lineage>
</organism>
<sequence>MATDVTKGDTMLMNLLHNTQRRLPLFSVAASLLLTLTACFQQRSNDVTEIVLRPAGENALKVMVAVQCTDTTDAAVVYWPKGQAAKKSQTPLSNHQLRHEIIMTGLAPATAYEYRILTGHGTRLRESKIYDFTTNSMPIWLKDIFQVICPDSSILPAEFKKGYVMLTKRDDPGMVCMVNAKGEIVWYHQVQGTGYKVARFTKNHTVLGLLGGPGYETSYGDQILEVSLTGDTLLNLKKGQNDFKQTIHHEILENEAGQLITLCVEEKVMDLRRIGGSVSDTVKGDGILVLDRNGRQVWKWTAFDAIDPLQDKNILKDKHDWMHANCIAIDQDGNYMISFYNNGQIWKIDAHSGKHIWTFGKNGDFQIPDTAYFDQAHAVHINHQGNLMFFDNGVSKKTSRTLVFRLDENKRTAVSVTDTKLPPEYYNERMGSSFSIGDHSLLVCATKRNTVVLTNLEGRFQWLLKTGMSSYRASFIPAASVAPYINRPGYEH</sequence>
<gene>
    <name evidence="1" type="ORF">CLV59_105432</name>
</gene>
<dbReference type="InterPro" id="IPR011042">
    <property type="entry name" value="6-blade_b-propeller_TolB-like"/>
</dbReference>
<dbReference type="SUPFAM" id="SSF101898">
    <property type="entry name" value="NHL repeat"/>
    <property type="match status" value="1"/>
</dbReference>
<dbReference type="PANTHER" id="PTHR35340:SF5">
    <property type="entry name" value="ASST-DOMAIN-CONTAINING PROTEIN"/>
    <property type="match status" value="1"/>
</dbReference>
<dbReference type="OrthoDB" id="304912at2"/>
<dbReference type="GO" id="GO:0003993">
    <property type="term" value="F:acid phosphatase activity"/>
    <property type="evidence" value="ECO:0007669"/>
    <property type="project" value="InterPro"/>
</dbReference>
<proteinExistence type="predicted"/>
<evidence type="ECO:0000313" key="2">
    <source>
        <dbReference type="Proteomes" id="UP000249819"/>
    </source>
</evidence>
<dbReference type="Gene3D" id="2.120.10.30">
    <property type="entry name" value="TolB, C-terminal domain"/>
    <property type="match status" value="1"/>
</dbReference>
<dbReference type="PANTHER" id="PTHR35340">
    <property type="entry name" value="PQQ ENZYME REPEAT PROTEIN-RELATED"/>
    <property type="match status" value="1"/>
</dbReference>
<keyword evidence="2" id="KW-1185">Reference proteome</keyword>
<dbReference type="GO" id="GO:0004062">
    <property type="term" value="F:aryl sulfotransferase activity"/>
    <property type="evidence" value="ECO:0007669"/>
    <property type="project" value="InterPro"/>
</dbReference>
<protein>
    <submittedName>
        <fullName evidence="1">Arylsulfotransferase ASST</fullName>
    </submittedName>
</protein>
<keyword evidence="1" id="KW-0808">Transferase</keyword>
<accession>A0A327VY96</accession>
<dbReference type="InterPro" id="IPR053143">
    <property type="entry name" value="Arylsulfate_ST"/>
</dbReference>
<comment type="caution">
    <text evidence="1">The sequence shown here is derived from an EMBL/GenBank/DDBJ whole genome shotgun (WGS) entry which is preliminary data.</text>
</comment>
<dbReference type="Proteomes" id="UP000249819">
    <property type="component" value="Unassembled WGS sequence"/>
</dbReference>